<evidence type="ECO:0000259" key="1">
    <source>
        <dbReference type="PROSITE" id="PS50017"/>
    </source>
</evidence>
<evidence type="ECO:0000313" key="3">
    <source>
        <dbReference type="EMBL" id="XBS22653.1"/>
    </source>
</evidence>
<dbReference type="Pfam" id="PF13565">
    <property type="entry name" value="HTH_32"/>
    <property type="match status" value="1"/>
</dbReference>
<dbReference type="GO" id="GO:0007165">
    <property type="term" value="P:signal transduction"/>
    <property type="evidence" value="ECO:0007669"/>
    <property type="project" value="InterPro"/>
</dbReference>
<reference evidence="3 4" key="1">
    <citation type="journal article" date="2024" name="Microbiology">
        <title>Methylomarinum rosea sp. nov., a novel halophilic methanotrophic bacterium from the hypersaline Lake Elton.</title>
        <authorList>
            <person name="Suleimanov R.Z."/>
            <person name="Oshkin I.Y."/>
            <person name="Danilova O.V."/>
            <person name="Suzina N.E."/>
            <person name="Dedysh S.N."/>
        </authorList>
    </citation>
    <scope>NUCLEOTIDE SEQUENCE [LARGE SCALE GENOMIC DNA]</scope>
    <source>
        <strain evidence="3 4">Ch1-1</strain>
        <plasmid evidence="3 4">unnamed2</plasmid>
    </source>
</reference>
<dbReference type="PROSITE" id="PS50017">
    <property type="entry name" value="DEATH_DOMAIN"/>
    <property type="match status" value="1"/>
</dbReference>
<keyword evidence="4" id="KW-1185">Reference proteome</keyword>
<dbReference type="SUPFAM" id="SSF46689">
    <property type="entry name" value="Homeodomain-like"/>
    <property type="match status" value="1"/>
</dbReference>
<accession>A0AAU7P0C0</accession>
<name>A0AAU7P0C0_9GAMM</name>
<proteinExistence type="predicted"/>
<dbReference type="RefSeq" id="WP_349432786.1">
    <property type="nucleotide sequence ID" value="NZ_CP157744.1"/>
</dbReference>
<dbReference type="AlphaFoldDB" id="A0AAU7P0C0"/>
<keyword evidence="3" id="KW-0614">Plasmid</keyword>
<dbReference type="EMBL" id="CP157744">
    <property type="protein sequence ID" value="XBS22653.1"/>
    <property type="molecule type" value="Genomic_DNA"/>
</dbReference>
<dbReference type="KEGG" id="mech:Q9L42_020255"/>
<sequence length="161" mass="18895">MPIRVIIELTETERETLDDIIKKGHDWRERDRAMTIKLLSQGLTVSEVAKQQGYHEETIRRRRRLWKKKGFCSLPDQPRSGAPNKLTDEERQLLKTWVEQEALTSRALLSRLEERGAADICDKTLHNELKRMGFIWKRTRYSLKKNAIPKGSNKPDRTLSN</sequence>
<geneLocation type="plasmid" evidence="3 4">
    <name>unnamed2</name>
</geneLocation>
<organism evidence="3 4">
    <name type="scientific">Methylomarinum roseum</name>
    <dbReference type="NCBI Taxonomy" id="3067653"/>
    <lineage>
        <taxon>Bacteria</taxon>
        <taxon>Pseudomonadati</taxon>
        <taxon>Pseudomonadota</taxon>
        <taxon>Gammaproteobacteria</taxon>
        <taxon>Methylococcales</taxon>
        <taxon>Methylococcaceae</taxon>
        <taxon>Methylomarinum</taxon>
    </lineage>
</organism>
<dbReference type="InterPro" id="IPR000488">
    <property type="entry name" value="Death_dom"/>
</dbReference>
<feature type="domain" description="Death" evidence="1">
    <location>
        <begin position="76"/>
        <end position="128"/>
    </location>
</feature>
<dbReference type="Proteomes" id="UP001225378">
    <property type="component" value="Plasmid unnamed2"/>
</dbReference>
<dbReference type="InterPro" id="IPR009057">
    <property type="entry name" value="Homeodomain-like_sf"/>
</dbReference>
<gene>
    <name evidence="2" type="ORF">Q9L42_020255</name>
    <name evidence="3" type="ORF">Q9L42_020280</name>
</gene>
<dbReference type="KEGG" id="mech:Q9L42_020280"/>
<evidence type="ECO:0000313" key="4">
    <source>
        <dbReference type="Proteomes" id="UP001225378"/>
    </source>
</evidence>
<protein>
    <submittedName>
        <fullName evidence="3">Helix-turn-helix domain-containing protein</fullName>
    </submittedName>
</protein>
<evidence type="ECO:0000313" key="2">
    <source>
        <dbReference type="EMBL" id="XBS22648.1"/>
    </source>
</evidence>
<dbReference type="EMBL" id="CP157744">
    <property type="protein sequence ID" value="XBS22648.1"/>
    <property type="molecule type" value="Genomic_DNA"/>
</dbReference>